<dbReference type="Proteomes" id="UP000237846">
    <property type="component" value="Unassembled WGS sequence"/>
</dbReference>
<evidence type="ECO:0000256" key="7">
    <source>
        <dbReference type="SAM" id="Phobius"/>
    </source>
</evidence>
<dbReference type="GO" id="GO:0005886">
    <property type="term" value="C:plasma membrane"/>
    <property type="evidence" value="ECO:0007669"/>
    <property type="project" value="UniProtKB-SubCell"/>
</dbReference>
<evidence type="ECO:0000256" key="3">
    <source>
        <dbReference type="ARBA" id="ARBA00022692"/>
    </source>
</evidence>
<evidence type="ECO:0000313" key="9">
    <source>
        <dbReference type="EMBL" id="PRX96154.1"/>
    </source>
</evidence>
<keyword evidence="3 7" id="KW-0812">Transmembrane</keyword>
<keyword evidence="10" id="KW-1185">Reference proteome</keyword>
<dbReference type="PANTHER" id="PTHR36115">
    <property type="entry name" value="PROLINE-RICH ANTIGEN HOMOLOG-RELATED"/>
    <property type="match status" value="1"/>
</dbReference>
<keyword evidence="2" id="KW-1003">Cell membrane</keyword>
<dbReference type="EMBL" id="PVZC01000008">
    <property type="protein sequence ID" value="PRX96154.1"/>
    <property type="molecule type" value="Genomic_DNA"/>
</dbReference>
<protein>
    <submittedName>
        <fullName evidence="9">Putative RDD family membrane protein YckC</fullName>
    </submittedName>
</protein>
<accession>A0A2T0PX86</accession>
<comment type="caution">
    <text evidence="9">The sequence shown here is derived from an EMBL/GenBank/DDBJ whole genome shotgun (WGS) entry which is preliminary data.</text>
</comment>
<evidence type="ECO:0000256" key="4">
    <source>
        <dbReference type="ARBA" id="ARBA00022989"/>
    </source>
</evidence>
<dbReference type="AlphaFoldDB" id="A0A2T0PX86"/>
<organism evidence="9 10">
    <name type="scientific">Allonocardiopsis opalescens</name>
    <dbReference type="NCBI Taxonomy" id="1144618"/>
    <lineage>
        <taxon>Bacteria</taxon>
        <taxon>Bacillati</taxon>
        <taxon>Actinomycetota</taxon>
        <taxon>Actinomycetes</taxon>
        <taxon>Streptosporangiales</taxon>
        <taxon>Allonocardiopsis</taxon>
    </lineage>
</organism>
<sequence length="246" mass="26016">MYDHSADPPRPAQGRDAAPPDPQAGPPASGWNAAPPYPQADAPPPGWNTAPPYAGAEAPGWSGAPPRPGAGWHTQPAPAYGAPAPPPAQPGWGRRPGPYPAGMGERFGGAVIDSFVGVAAFLASVMAAVAVLQPLEGPVPDWVLGYLMLGVGLLSQWLYWALPTGLTGRTLGKKIVGTRVLSVRTGRPPGLGWATLRWLVYVVLSLFGWIYLIVIIVMMSNSPDRRTLHDLASNTWVVNVPKQPRH</sequence>
<comment type="subcellular location">
    <subcellularLocation>
        <location evidence="1">Cell membrane</location>
        <topology evidence="1">Multi-pass membrane protein</topology>
    </subcellularLocation>
</comment>
<feature type="transmembrane region" description="Helical" evidence="7">
    <location>
        <begin position="107"/>
        <end position="131"/>
    </location>
</feature>
<dbReference type="OrthoDB" id="9774993at2"/>
<feature type="transmembrane region" description="Helical" evidence="7">
    <location>
        <begin position="198"/>
        <end position="219"/>
    </location>
</feature>
<evidence type="ECO:0000256" key="2">
    <source>
        <dbReference type="ARBA" id="ARBA00022475"/>
    </source>
</evidence>
<keyword evidence="5 7" id="KW-0472">Membrane</keyword>
<feature type="region of interest" description="Disordered" evidence="6">
    <location>
        <begin position="1"/>
        <end position="99"/>
    </location>
</feature>
<evidence type="ECO:0000313" key="10">
    <source>
        <dbReference type="Proteomes" id="UP000237846"/>
    </source>
</evidence>
<evidence type="ECO:0000256" key="1">
    <source>
        <dbReference type="ARBA" id="ARBA00004651"/>
    </source>
</evidence>
<name>A0A2T0PX86_9ACTN</name>
<keyword evidence="4 7" id="KW-1133">Transmembrane helix</keyword>
<feature type="compositionally biased region" description="Pro residues" evidence="6">
    <location>
        <begin position="35"/>
        <end position="46"/>
    </location>
</feature>
<dbReference type="InterPro" id="IPR010432">
    <property type="entry name" value="RDD"/>
</dbReference>
<dbReference type="Pfam" id="PF06271">
    <property type="entry name" value="RDD"/>
    <property type="match status" value="1"/>
</dbReference>
<feature type="transmembrane region" description="Helical" evidence="7">
    <location>
        <begin position="143"/>
        <end position="162"/>
    </location>
</feature>
<dbReference type="RefSeq" id="WP_106250840.1">
    <property type="nucleotide sequence ID" value="NZ_PVZC01000008.1"/>
</dbReference>
<feature type="domain" description="RDD" evidence="8">
    <location>
        <begin position="101"/>
        <end position="234"/>
    </location>
</feature>
<gene>
    <name evidence="9" type="ORF">CLV72_108160</name>
</gene>
<dbReference type="InterPro" id="IPR051791">
    <property type="entry name" value="Pra-immunoreactive"/>
</dbReference>
<reference evidence="9 10" key="1">
    <citation type="submission" date="2018-03" db="EMBL/GenBank/DDBJ databases">
        <title>Genomic Encyclopedia of Archaeal and Bacterial Type Strains, Phase II (KMG-II): from individual species to whole genera.</title>
        <authorList>
            <person name="Goeker M."/>
        </authorList>
    </citation>
    <scope>NUCLEOTIDE SEQUENCE [LARGE SCALE GENOMIC DNA]</scope>
    <source>
        <strain evidence="9 10">DSM 45601</strain>
    </source>
</reference>
<evidence type="ECO:0000259" key="8">
    <source>
        <dbReference type="Pfam" id="PF06271"/>
    </source>
</evidence>
<proteinExistence type="predicted"/>
<evidence type="ECO:0000256" key="5">
    <source>
        <dbReference type="ARBA" id="ARBA00023136"/>
    </source>
</evidence>
<dbReference type="PANTHER" id="PTHR36115:SF6">
    <property type="entry name" value="PROLINE-RICH ANTIGEN HOMOLOG"/>
    <property type="match status" value="1"/>
</dbReference>
<evidence type="ECO:0000256" key="6">
    <source>
        <dbReference type="SAM" id="MobiDB-lite"/>
    </source>
</evidence>